<dbReference type="AlphaFoldDB" id="A0A9N9STW4"/>
<name>A0A9N9STW4_DIABA</name>
<evidence type="ECO:0000313" key="3">
    <source>
        <dbReference type="Proteomes" id="UP001153709"/>
    </source>
</evidence>
<accession>A0A9N9STW4</accession>
<evidence type="ECO:0000256" key="1">
    <source>
        <dbReference type="SAM" id="MobiDB-lite"/>
    </source>
</evidence>
<gene>
    <name evidence="2" type="ORF">DIABBA_LOCUS5553</name>
</gene>
<reference evidence="2" key="1">
    <citation type="submission" date="2022-01" db="EMBL/GenBank/DDBJ databases">
        <authorList>
            <person name="King R."/>
        </authorList>
    </citation>
    <scope>NUCLEOTIDE SEQUENCE</scope>
</reference>
<dbReference type="EMBL" id="OU898278">
    <property type="protein sequence ID" value="CAG9832017.1"/>
    <property type="molecule type" value="Genomic_DNA"/>
</dbReference>
<keyword evidence="3" id="KW-1185">Reference proteome</keyword>
<evidence type="ECO:0000313" key="2">
    <source>
        <dbReference type="EMBL" id="CAG9832017.1"/>
    </source>
</evidence>
<feature type="compositionally biased region" description="Polar residues" evidence="1">
    <location>
        <begin position="7"/>
        <end position="23"/>
    </location>
</feature>
<protein>
    <submittedName>
        <fullName evidence="2">Uncharacterized protein</fullName>
    </submittedName>
</protein>
<feature type="region of interest" description="Disordered" evidence="1">
    <location>
        <begin position="1"/>
        <end position="51"/>
    </location>
</feature>
<proteinExistence type="predicted"/>
<sequence length="186" mass="21349">MDIPFTSDKSNNTFNDSEVSSIDETYADSGFSYNPSDMEDSSGEKSNGENENALVTGKNLQSSFQSNNIANPGEILRSMKRGARRKFADKSQWQRNIRKQLRNSGHITKRYTSTFIGKLPLLYPEDKDIQTAKFSNLQDLLVYVPPYLHNFYNNLNVKNFDQRVQNNDDGEDNVFYAIEDSEQMME</sequence>
<dbReference type="Proteomes" id="UP001153709">
    <property type="component" value="Chromosome 3"/>
</dbReference>
<organism evidence="2 3">
    <name type="scientific">Diabrotica balteata</name>
    <name type="common">Banded cucumber beetle</name>
    <dbReference type="NCBI Taxonomy" id="107213"/>
    <lineage>
        <taxon>Eukaryota</taxon>
        <taxon>Metazoa</taxon>
        <taxon>Ecdysozoa</taxon>
        <taxon>Arthropoda</taxon>
        <taxon>Hexapoda</taxon>
        <taxon>Insecta</taxon>
        <taxon>Pterygota</taxon>
        <taxon>Neoptera</taxon>
        <taxon>Endopterygota</taxon>
        <taxon>Coleoptera</taxon>
        <taxon>Polyphaga</taxon>
        <taxon>Cucujiformia</taxon>
        <taxon>Chrysomeloidea</taxon>
        <taxon>Chrysomelidae</taxon>
        <taxon>Galerucinae</taxon>
        <taxon>Diabroticina</taxon>
        <taxon>Diabroticites</taxon>
        <taxon>Diabrotica</taxon>
    </lineage>
</organism>